<feature type="domain" description="Insertion element IS402-like" evidence="3">
    <location>
        <begin position="6"/>
        <end position="82"/>
    </location>
</feature>
<name>A0ABV7IEJ9_9RHOB</name>
<dbReference type="InterPro" id="IPR002559">
    <property type="entry name" value="Transposase_11"/>
</dbReference>
<evidence type="ECO:0000313" key="5">
    <source>
        <dbReference type="Proteomes" id="UP001595557"/>
    </source>
</evidence>
<comment type="caution">
    <text evidence="4">The sequence shown here is derived from an EMBL/GenBank/DDBJ whole genome shotgun (WGS) entry which is preliminary data.</text>
</comment>
<dbReference type="NCBIfam" id="NF033580">
    <property type="entry name" value="transpos_IS5_3"/>
    <property type="match status" value="1"/>
</dbReference>
<organism evidence="4 5">
    <name type="scientific">Paracoccus fontiphilus</name>
    <dbReference type="NCBI Taxonomy" id="1815556"/>
    <lineage>
        <taxon>Bacteria</taxon>
        <taxon>Pseudomonadati</taxon>
        <taxon>Pseudomonadota</taxon>
        <taxon>Alphaproteobacteria</taxon>
        <taxon>Rhodobacterales</taxon>
        <taxon>Paracoccaceae</taxon>
        <taxon>Paracoccus</taxon>
    </lineage>
</organism>
<keyword evidence="5" id="KW-1185">Reference proteome</keyword>
<dbReference type="EMBL" id="JBHRTE010000010">
    <property type="protein sequence ID" value="MFC3166972.1"/>
    <property type="molecule type" value="Genomic_DNA"/>
</dbReference>
<evidence type="ECO:0000256" key="1">
    <source>
        <dbReference type="SAM" id="MobiDB-lite"/>
    </source>
</evidence>
<dbReference type="PANTHER" id="PTHR30007:SF1">
    <property type="entry name" value="BLR1914 PROTEIN"/>
    <property type="match status" value="1"/>
</dbReference>
<sequence length="266" mass="30370">MSKPLVSDDLWEAIVPLLPRERSKPKGGRPRCDDRLALAGIIFVLRSGIPWEMLPREFGCSGMTCWRRLRDWQTAGVWAKLHRVLLERLSDAGHLDWSRASLDSAAIAAKRGGAETGPNPTDRGKPGTKRHLVVDRRGTPLGVRLSPANRHDSMMLAPTLDAVPGVRHGRGRPRKRPGKLHADKAYDHGRCRSECRKRRIKSRIARRGIDSSERLGRHRWVVERTLAWLNRFRRLAIRYERRADIHEAFVILGCALICLNQIRRFC</sequence>
<dbReference type="Proteomes" id="UP001595557">
    <property type="component" value="Unassembled WGS sequence"/>
</dbReference>
<accession>A0ABV7IEJ9</accession>
<dbReference type="Pfam" id="PF01609">
    <property type="entry name" value="DDE_Tnp_1"/>
    <property type="match status" value="1"/>
</dbReference>
<gene>
    <name evidence="4" type="ORF">ACFOD7_02805</name>
</gene>
<evidence type="ECO:0000313" key="4">
    <source>
        <dbReference type="EMBL" id="MFC3166972.1"/>
    </source>
</evidence>
<dbReference type="PANTHER" id="PTHR30007">
    <property type="entry name" value="PHP DOMAIN PROTEIN"/>
    <property type="match status" value="1"/>
</dbReference>
<feature type="region of interest" description="Disordered" evidence="1">
    <location>
        <begin position="110"/>
        <end position="129"/>
    </location>
</feature>
<evidence type="ECO:0000259" key="2">
    <source>
        <dbReference type="Pfam" id="PF01609"/>
    </source>
</evidence>
<evidence type="ECO:0000259" key="3">
    <source>
        <dbReference type="Pfam" id="PF13340"/>
    </source>
</evidence>
<dbReference type="InterPro" id="IPR025161">
    <property type="entry name" value="IS402-like_dom"/>
</dbReference>
<reference evidence="5" key="1">
    <citation type="journal article" date="2019" name="Int. J. Syst. Evol. Microbiol.">
        <title>The Global Catalogue of Microorganisms (GCM) 10K type strain sequencing project: providing services to taxonomists for standard genome sequencing and annotation.</title>
        <authorList>
            <consortium name="The Broad Institute Genomics Platform"/>
            <consortium name="The Broad Institute Genome Sequencing Center for Infectious Disease"/>
            <person name="Wu L."/>
            <person name="Ma J."/>
        </authorList>
    </citation>
    <scope>NUCLEOTIDE SEQUENCE [LARGE SCALE GENOMIC DNA]</scope>
    <source>
        <strain evidence="5">KCTC 52239</strain>
    </source>
</reference>
<dbReference type="RefSeq" id="WP_207465329.1">
    <property type="nucleotide sequence ID" value="NZ_JBHRTE010000010.1"/>
</dbReference>
<feature type="domain" description="Transposase IS4-like" evidence="2">
    <location>
        <begin position="102"/>
        <end position="257"/>
    </location>
</feature>
<proteinExistence type="predicted"/>
<protein>
    <submittedName>
        <fullName evidence="4">IS5 family transposase</fullName>
    </submittedName>
</protein>
<dbReference type="Pfam" id="PF13340">
    <property type="entry name" value="DUF4096"/>
    <property type="match status" value="1"/>
</dbReference>